<proteinExistence type="predicted"/>
<dbReference type="EMBL" id="JAMTCK010000019">
    <property type="protein sequence ID" value="MCP2169665.1"/>
    <property type="molecule type" value="Genomic_DNA"/>
</dbReference>
<gene>
    <name evidence="3" type="ORF">LX83_006551</name>
</gene>
<dbReference type="PANTHER" id="PTHR30627">
    <property type="entry name" value="PEPTIDOGLYCAN D,D-TRANSPEPTIDASE"/>
    <property type="match status" value="1"/>
</dbReference>
<sequence length="593" mass="60955">MVAALLPALTGCAWLGAGPGPEEVARDFLNQLASGGTEAASRLTDDPDAAKKVLDQVRGALNPTGVSLSLDEVREQDGDQPTATGAFTARWDLGHGRVWNYQGEVGLRTGERGWQVRWAPSVVHPRLGNAQIIALRELTPDIAPVLDRDGVPLLSAENVVSVLLNRAKAGDLGQVSAALAGALARFDASITAESISAGAAGTADGTDYLVVSLREADYQQVKPAIYDLPGVRFTTQRRLLGADRDFGSQVLPALRATAEQRTEGRAGFQINTVNTGTGETVDELHAEPARPAEALTTTLSQPVQAAAEAAVDPATQPAALVAMRASTGELLAVAQNAPADQQGALALSGRFPPGSTFKIATTVAALEAGLATGDSPQPCPGATVIANRRIPNDNEFDKGTIPLRTAFALSCNTTFAQLAANLPETALTEAAAKLGLGVDFVVTGATTVTGSVPPAGDVVERAEDGFGQGKVLASPFGMALVAATVAAGTMPTPTLLRGQTTQVSARPQAIAPAILDQVRQMMRDVVTDGTARILADLPDVAGKTGTAQFGDGSNAHGWFVGYRGDVAVAVLLVGSGTSGPAVEAASRFLHALP</sequence>
<feature type="domain" description="NTF2-like N-terminal transpeptidase" evidence="2">
    <location>
        <begin position="21"/>
        <end position="130"/>
    </location>
</feature>
<dbReference type="GO" id="GO:0008658">
    <property type="term" value="F:penicillin binding"/>
    <property type="evidence" value="ECO:0007669"/>
    <property type="project" value="InterPro"/>
</dbReference>
<dbReference type="InterPro" id="IPR007887">
    <property type="entry name" value="MecA_N"/>
</dbReference>
<evidence type="ECO:0000313" key="4">
    <source>
        <dbReference type="Proteomes" id="UP001206128"/>
    </source>
</evidence>
<keyword evidence="4" id="KW-1185">Reference proteome</keyword>
<organism evidence="3 4">
    <name type="scientific">Goodfellowiella coeruleoviolacea</name>
    <dbReference type="NCBI Taxonomy" id="334858"/>
    <lineage>
        <taxon>Bacteria</taxon>
        <taxon>Bacillati</taxon>
        <taxon>Actinomycetota</taxon>
        <taxon>Actinomycetes</taxon>
        <taxon>Pseudonocardiales</taxon>
        <taxon>Pseudonocardiaceae</taxon>
        <taxon>Goodfellowiella</taxon>
    </lineage>
</organism>
<evidence type="ECO:0000313" key="3">
    <source>
        <dbReference type="EMBL" id="MCP2169665.1"/>
    </source>
</evidence>
<dbReference type="InterPro" id="IPR012338">
    <property type="entry name" value="Beta-lactam/transpept-like"/>
</dbReference>
<dbReference type="GO" id="GO:0005886">
    <property type="term" value="C:plasma membrane"/>
    <property type="evidence" value="ECO:0007669"/>
    <property type="project" value="TreeGrafter"/>
</dbReference>
<dbReference type="InterPro" id="IPR001460">
    <property type="entry name" value="PCN-bd_Tpept"/>
</dbReference>
<keyword evidence="3" id="KW-0131">Cell cycle</keyword>
<comment type="caution">
    <text evidence="3">The sequence shown here is derived from an EMBL/GenBank/DDBJ whole genome shotgun (WGS) entry which is preliminary data.</text>
</comment>
<dbReference type="GO" id="GO:0071972">
    <property type="term" value="F:peptidoglycan L,D-transpeptidase activity"/>
    <property type="evidence" value="ECO:0007669"/>
    <property type="project" value="TreeGrafter"/>
</dbReference>
<name>A0AAE3GLC4_9PSEU</name>
<evidence type="ECO:0000259" key="2">
    <source>
        <dbReference type="Pfam" id="PF05223"/>
    </source>
</evidence>
<dbReference type="PANTHER" id="PTHR30627:SF24">
    <property type="entry name" value="PENICILLIN-BINDING PROTEIN 4B"/>
    <property type="match status" value="1"/>
</dbReference>
<dbReference type="SUPFAM" id="SSF56601">
    <property type="entry name" value="beta-lactamase/transpeptidase-like"/>
    <property type="match status" value="1"/>
</dbReference>
<dbReference type="GO" id="GO:0071555">
    <property type="term" value="P:cell wall organization"/>
    <property type="evidence" value="ECO:0007669"/>
    <property type="project" value="TreeGrafter"/>
</dbReference>
<protein>
    <submittedName>
        <fullName evidence="3">Cell division protein FtsI/penicillin-binding protein 2</fullName>
    </submittedName>
</protein>
<feature type="domain" description="Penicillin-binding protein transpeptidase" evidence="1">
    <location>
        <begin position="319"/>
        <end position="576"/>
    </location>
</feature>
<dbReference type="Pfam" id="PF00905">
    <property type="entry name" value="Transpeptidase"/>
    <property type="match status" value="1"/>
</dbReference>
<dbReference type="GO" id="GO:0046677">
    <property type="term" value="P:response to antibiotic"/>
    <property type="evidence" value="ECO:0007669"/>
    <property type="project" value="InterPro"/>
</dbReference>
<evidence type="ECO:0000259" key="1">
    <source>
        <dbReference type="Pfam" id="PF00905"/>
    </source>
</evidence>
<dbReference type="Proteomes" id="UP001206128">
    <property type="component" value="Unassembled WGS sequence"/>
</dbReference>
<accession>A0AAE3GLC4</accession>
<keyword evidence="3" id="KW-0132">Cell division</keyword>
<dbReference type="Pfam" id="PF05223">
    <property type="entry name" value="MecA_N"/>
    <property type="match status" value="1"/>
</dbReference>
<dbReference type="Gene3D" id="3.40.710.10">
    <property type="entry name" value="DD-peptidase/beta-lactamase superfamily"/>
    <property type="match status" value="1"/>
</dbReference>
<dbReference type="InterPro" id="IPR050515">
    <property type="entry name" value="Beta-lactam/transpept"/>
</dbReference>
<dbReference type="AlphaFoldDB" id="A0AAE3GLC4"/>
<reference evidence="3" key="1">
    <citation type="submission" date="2022-06" db="EMBL/GenBank/DDBJ databases">
        <title>Genomic Encyclopedia of Archaeal and Bacterial Type Strains, Phase II (KMG-II): from individual species to whole genera.</title>
        <authorList>
            <person name="Goeker M."/>
        </authorList>
    </citation>
    <scope>NUCLEOTIDE SEQUENCE</scope>
    <source>
        <strain evidence="3">DSM 43935</strain>
    </source>
</reference>
<dbReference type="GO" id="GO:0051301">
    <property type="term" value="P:cell division"/>
    <property type="evidence" value="ECO:0007669"/>
    <property type="project" value="UniProtKB-KW"/>
</dbReference>